<sequence>MKYSIGAKCLIVGLVVAGVVTAYALYLAI</sequence>
<evidence type="ECO:0000313" key="1">
    <source>
        <dbReference type="EMBL" id="QBQ74074.1"/>
    </source>
</evidence>
<name>A0A482MK24_9CAUD</name>
<dbReference type="EMBL" id="MK578530">
    <property type="protein sequence ID" value="QBQ74074.1"/>
    <property type="molecule type" value="Genomic_DNA"/>
</dbReference>
<reference evidence="1 2" key="1">
    <citation type="submission" date="2019-02" db="EMBL/GenBank/DDBJ databases">
        <title>Whole genome sequence analysis of broad host range Salmonella enterica bacteriophages.</title>
        <authorList>
            <person name="Bhandare S.G."/>
            <person name="Colavecchio A."/>
            <person name="Emond-Rheault J.-G."/>
            <person name="Hamel J."/>
            <person name="Kukavica-Ibrulj I."/>
            <person name="Boyle B."/>
            <person name="Levesque R.C."/>
            <person name="Goodridge L."/>
        </authorList>
    </citation>
    <scope>NUCLEOTIDE SEQUENCE [LARGE SCALE GENOMIC DNA]</scope>
</reference>
<gene>
    <name evidence="1" type="ORF">SB3_031</name>
</gene>
<evidence type="ECO:0000313" key="2">
    <source>
        <dbReference type="Proteomes" id="UP000305758"/>
    </source>
</evidence>
<proteinExistence type="predicted"/>
<protein>
    <submittedName>
        <fullName evidence="1">Uncharacterized protein</fullName>
    </submittedName>
</protein>
<dbReference type="Proteomes" id="UP000305758">
    <property type="component" value="Genome"/>
</dbReference>
<accession>A0A482MK24</accession>
<organism evidence="1 2">
    <name type="scientific">Salmonella phage vB_SenS_SB3</name>
    <dbReference type="NCBI Taxonomy" id="2562176"/>
    <lineage>
        <taxon>Viruses</taxon>
        <taxon>Duplodnaviria</taxon>
        <taxon>Heunggongvirae</taxon>
        <taxon>Uroviricota</taxon>
        <taxon>Caudoviricetes</taxon>
        <taxon>Sarkviridae</taxon>
        <taxon>Guernseyvirinae</taxon>
        <taxon>Jerseyvirus</taxon>
        <taxon>Jerseyvirus SB3</taxon>
        <taxon>Jerseyvirus AG11</taxon>
    </lineage>
</organism>
<keyword evidence="2" id="KW-1185">Reference proteome</keyword>